<evidence type="ECO:0008006" key="3">
    <source>
        <dbReference type="Google" id="ProtNLM"/>
    </source>
</evidence>
<dbReference type="Gene3D" id="2.40.70.10">
    <property type="entry name" value="Acid Proteases"/>
    <property type="match status" value="1"/>
</dbReference>
<comment type="caution">
    <text evidence="1">The sequence shown here is derived from an EMBL/GenBank/DDBJ whole genome shotgun (WGS) entry which is preliminary data.</text>
</comment>
<protein>
    <recommendedName>
        <fullName evidence="3">Peptidase A2 domain-containing protein</fullName>
    </recommendedName>
</protein>
<evidence type="ECO:0000313" key="1">
    <source>
        <dbReference type="EMBL" id="OMJ19451.1"/>
    </source>
</evidence>
<sequence>MILCRRVSTKNVNNVDLSEPNNTNCQGSVTILNKKYWAMLDTGAACSVMSDKLVDELGMDVDHDSEQVTLIAIGARHNNLSQ</sequence>
<evidence type="ECO:0000313" key="2">
    <source>
        <dbReference type="Proteomes" id="UP000187429"/>
    </source>
</evidence>
<organism evidence="1 2">
    <name type="scientific">Smittium culicis</name>
    <dbReference type="NCBI Taxonomy" id="133412"/>
    <lineage>
        <taxon>Eukaryota</taxon>
        <taxon>Fungi</taxon>
        <taxon>Fungi incertae sedis</taxon>
        <taxon>Zoopagomycota</taxon>
        <taxon>Kickxellomycotina</taxon>
        <taxon>Harpellomycetes</taxon>
        <taxon>Harpellales</taxon>
        <taxon>Legeriomycetaceae</taxon>
        <taxon>Smittium</taxon>
    </lineage>
</organism>
<dbReference type="InterPro" id="IPR021109">
    <property type="entry name" value="Peptidase_aspartic_dom_sf"/>
</dbReference>
<dbReference type="Pfam" id="PF13650">
    <property type="entry name" value="Asp_protease_2"/>
    <property type="match status" value="1"/>
</dbReference>
<dbReference type="Proteomes" id="UP000187429">
    <property type="component" value="Unassembled WGS sequence"/>
</dbReference>
<accession>A0A1R1XXN8</accession>
<keyword evidence="2" id="KW-1185">Reference proteome</keyword>
<name>A0A1R1XXN8_9FUNG</name>
<reference evidence="2" key="1">
    <citation type="submission" date="2017-01" db="EMBL/GenBank/DDBJ databases">
        <authorList>
            <person name="Wang Y."/>
            <person name="White M."/>
            <person name="Kvist S."/>
            <person name="Moncalvo J.-M."/>
        </authorList>
    </citation>
    <scope>NUCLEOTIDE SEQUENCE [LARGE SCALE GENOMIC DNA]</scope>
    <source>
        <strain evidence="2">ID-206-W2</strain>
    </source>
</reference>
<dbReference type="OrthoDB" id="10573237at2759"/>
<gene>
    <name evidence="1" type="ORF">AYI69_g6616</name>
</gene>
<dbReference type="SUPFAM" id="SSF50630">
    <property type="entry name" value="Acid proteases"/>
    <property type="match status" value="1"/>
</dbReference>
<proteinExistence type="predicted"/>
<dbReference type="AlphaFoldDB" id="A0A1R1XXN8"/>
<dbReference type="EMBL" id="LSSM01003004">
    <property type="protein sequence ID" value="OMJ19451.1"/>
    <property type="molecule type" value="Genomic_DNA"/>
</dbReference>